<dbReference type="PROSITE" id="PS50184">
    <property type="entry name" value="VWFC_2"/>
    <property type="match status" value="1"/>
</dbReference>
<dbReference type="Pfam" id="PF23334">
    <property type="entry name" value="VWC2L_2nd"/>
    <property type="match status" value="1"/>
</dbReference>
<dbReference type="GO" id="GO:0030514">
    <property type="term" value="P:negative regulation of BMP signaling pathway"/>
    <property type="evidence" value="ECO:0007669"/>
    <property type="project" value="TreeGrafter"/>
</dbReference>
<evidence type="ECO:0000256" key="2">
    <source>
        <dbReference type="ARBA" id="ARBA00022525"/>
    </source>
</evidence>
<organism evidence="10 11">
    <name type="scientific">Petromyzon marinus</name>
    <name type="common">Sea lamprey</name>
    <dbReference type="NCBI Taxonomy" id="7757"/>
    <lineage>
        <taxon>Eukaryota</taxon>
        <taxon>Metazoa</taxon>
        <taxon>Chordata</taxon>
        <taxon>Craniata</taxon>
        <taxon>Vertebrata</taxon>
        <taxon>Cyclostomata</taxon>
        <taxon>Hyperoartia</taxon>
        <taxon>Petromyzontiformes</taxon>
        <taxon>Petromyzontidae</taxon>
        <taxon>Petromyzon</taxon>
    </lineage>
</organism>
<name>A0AAJ7SN12_PETMA</name>
<dbReference type="InterPro" id="IPR059152">
    <property type="entry name" value="VWC2L_N"/>
</dbReference>
<dbReference type="InterPro" id="IPR042979">
    <property type="entry name" value="VWC2/VWC2L"/>
</dbReference>
<proteinExistence type="predicted"/>
<keyword evidence="4" id="KW-0677">Repeat</keyword>
<keyword evidence="2" id="KW-0964">Secreted</keyword>
<dbReference type="AlphaFoldDB" id="A0AAJ7SN12"/>
<evidence type="ECO:0000313" key="11">
    <source>
        <dbReference type="RefSeq" id="XP_032801631.1"/>
    </source>
</evidence>
<evidence type="ECO:0000256" key="8">
    <source>
        <dbReference type="SAM" id="SignalP"/>
    </source>
</evidence>
<dbReference type="GO" id="GO:0032281">
    <property type="term" value="C:AMPA glutamate receptor complex"/>
    <property type="evidence" value="ECO:0007669"/>
    <property type="project" value="TreeGrafter"/>
</dbReference>
<evidence type="ECO:0000256" key="6">
    <source>
        <dbReference type="ARBA" id="ARBA00034103"/>
    </source>
</evidence>
<feature type="domain" description="VWFC" evidence="9">
    <location>
        <begin position="149"/>
        <end position="207"/>
    </location>
</feature>
<evidence type="ECO:0000313" key="10">
    <source>
        <dbReference type="Proteomes" id="UP001318040"/>
    </source>
</evidence>
<feature type="signal peptide" evidence="8">
    <location>
        <begin position="1"/>
        <end position="30"/>
    </location>
</feature>
<dbReference type="Gene3D" id="6.20.200.20">
    <property type="match status" value="1"/>
</dbReference>
<keyword evidence="3 8" id="KW-0732">Signal</keyword>
<keyword evidence="10" id="KW-1185">Reference proteome</keyword>
<accession>A0AAJ7SN12</accession>
<dbReference type="SMART" id="SM00214">
    <property type="entry name" value="VWC"/>
    <property type="match status" value="2"/>
</dbReference>
<dbReference type="GO" id="GO:0045202">
    <property type="term" value="C:synapse"/>
    <property type="evidence" value="ECO:0007669"/>
    <property type="project" value="UniProtKB-SubCell"/>
</dbReference>
<dbReference type="RefSeq" id="XP_032801631.1">
    <property type="nucleotide sequence ID" value="XM_032945740.1"/>
</dbReference>
<comment type="subcellular location">
    <subcellularLocation>
        <location evidence="1">Secreted</location>
    </subcellularLocation>
    <subcellularLocation>
        <location evidence="6">Synapse</location>
    </subcellularLocation>
</comment>
<gene>
    <name evidence="11" type="primary">LOC116938538</name>
</gene>
<dbReference type="SUPFAM" id="SSF57603">
    <property type="entry name" value="FnI-like domain"/>
    <property type="match status" value="1"/>
</dbReference>
<feature type="region of interest" description="Disordered" evidence="7">
    <location>
        <begin position="56"/>
        <end position="85"/>
    </location>
</feature>
<protein>
    <submittedName>
        <fullName evidence="11">von Willebrand factor C domain-containing protein 2-like</fullName>
    </submittedName>
</protein>
<keyword evidence="5" id="KW-0770">Synapse</keyword>
<dbReference type="Proteomes" id="UP001318040">
    <property type="component" value="Chromosome 4"/>
</dbReference>
<reference evidence="11" key="1">
    <citation type="submission" date="2025-08" db="UniProtKB">
        <authorList>
            <consortium name="RefSeq"/>
        </authorList>
    </citation>
    <scope>IDENTIFICATION</scope>
    <source>
        <tissue evidence="11">Sperm</tissue>
    </source>
</reference>
<feature type="chain" id="PRO_5042480022" evidence="8">
    <location>
        <begin position="31"/>
        <end position="254"/>
    </location>
</feature>
<dbReference type="GO" id="GO:0005615">
    <property type="term" value="C:extracellular space"/>
    <property type="evidence" value="ECO:0007669"/>
    <property type="project" value="TreeGrafter"/>
</dbReference>
<feature type="compositionally biased region" description="Low complexity" evidence="7">
    <location>
        <begin position="56"/>
        <end position="67"/>
    </location>
</feature>
<dbReference type="InterPro" id="IPR057856">
    <property type="entry name" value="VWC2L_C"/>
</dbReference>
<dbReference type="Pfam" id="PF23333">
    <property type="entry name" value="VWC2L_1st"/>
    <property type="match status" value="1"/>
</dbReference>
<evidence type="ECO:0000256" key="5">
    <source>
        <dbReference type="ARBA" id="ARBA00023018"/>
    </source>
</evidence>
<evidence type="ECO:0000256" key="7">
    <source>
        <dbReference type="SAM" id="MobiDB-lite"/>
    </source>
</evidence>
<evidence type="ECO:0000256" key="3">
    <source>
        <dbReference type="ARBA" id="ARBA00022729"/>
    </source>
</evidence>
<dbReference type="KEGG" id="pmrn:116938538"/>
<sequence length="254" mass="27141">MRALPRLSRGQALLLALIYFEPLLIHPLGAGPLSPGPRTLGAPDIARLAAAAGLGSRGGAAPSPASLQETTSPGAYEGEHDRRAQRGCEDATGRVFRLGERFFPGHASCPCVCAEDGPVCAPPECPRLHPKCVRVESDGCCQQCKQVRSGCDFKGAKYGSLQEFKLSPCERCRCEADGEVTCVVSDCPLPECVDPVYEPKQCCPVCKHGPNCLAGSNVIPAGREVKVDECTTCNCNFDGDWYKTDRQATCIHDC</sequence>
<dbReference type="PANTHER" id="PTHR46252:SF3">
    <property type="entry name" value="KIELIN_CHORDIN-LIKE PROTEIN"/>
    <property type="match status" value="1"/>
</dbReference>
<dbReference type="Pfam" id="PF23331">
    <property type="entry name" value="VWC2L_C"/>
    <property type="match status" value="1"/>
</dbReference>
<evidence type="ECO:0000256" key="1">
    <source>
        <dbReference type="ARBA" id="ARBA00004613"/>
    </source>
</evidence>
<dbReference type="PROSITE" id="PS01208">
    <property type="entry name" value="VWFC_1"/>
    <property type="match status" value="1"/>
</dbReference>
<evidence type="ECO:0000256" key="4">
    <source>
        <dbReference type="ARBA" id="ARBA00022737"/>
    </source>
</evidence>
<dbReference type="PANTHER" id="PTHR46252">
    <property type="entry name" value="BRORIN FAMILY MEMBER"/>
    <property type="match status" value="1"/>
</dbReference>
<dbReference type="InterPro" id="IPR001007">
    <property type="entry name" value="VWF_dom"/>
</dbReference>
<evidence type="ECO:0000259" key="9">
    <source>
        <dbReference type="PROSITE" id="PS50184"/>
    </source>
</evidence>